<accession>A0A0N4X5R3</accession>
<dbReference type="STRING" id="6290.A0A0N4X5R3"/>
<reference evidence="3 4" key="2">
    <citation type="submission" date="2018-11" db="EMBL/GenBank/DDBJ databases">
        <authorList>
            <consortium name="Pathogen Informatics"/>
        </authorList>
    </citation>
    <scope>NUCLEOTIDE SEQUENCE [LARGE SCALE GENOMIC DNA]</scope>
    <source>
        <strain evidence="3 4">MHpl1</strain>
    </source>
</reference>
<sequence length="142" mass="15953">MVASTQWEGTLEKPLYINTVERFDPRVGRWEEVCPMSTPRYCHYSAVLHGELYVAGGTKEDSERLSSAEKYDLRNDKWVSVADTSCSRDGLGLAAVNGKLYAIGGINSSSAEVFDPERNQWKHHSNMNCKRIYPGVVVLQKP</sequence>
<protein>
    <submittedName>
        <fullName evidence="5">Kelch-like protein 1</fullName>
    </submittedName>
</protein>
<reference evidence="5" key="1">
    <citation type="submission" date="2017-02" db="UniProtKB">
        <authorList>
            <consortium name="WormBaseParasite"/>
        </authorList>
    </citation>
    <scope>IDENTIFICATION</scope>
</reference>
<evidence type="ECO:0000313" key="3">
    <source>
        <dbReference type="EMBL" id="VDO78759.1"/>
    </source>
</evidence>
<gene>
    <name evidence="3" type="ORF">HPLM_LOCUS19697</name>
</gene>
<dbReference type="WBParaSite" id="HPLM_0001970501-mRNA-1">
    <property type="protein sequence ID" value="HPLM_0001970501-mRNA-1"/>
    <property type="gene ID" value="HPLM_0001970501"/>
</dbReference>
<dbReference type="SUPFAM" id="SSF117281">
    <property type="entry name" value="Kelch motif"/>
    <property type="match status" value="1"/>
</dbReference>
<dbReference type="PANTHER" id="PTHR46344">
    <property type="entry name" value="OS02G0202900 PROTEIN"/>
    <property type="match status" value="1"/>
</dbReference>
<dbReference type="Gene3D" id="2.120.10.80">
    <property type="entry name" value="Kelch-type beta propeller"/>
    <property type="match status" value="1"/>
</dbReference>
<keyword evidence="4" id="KW-1185">Reference proteome</keyword>
<evidence type="ECO:0000313" key="5">
    <source>
        <dbReference type="WBParaSite" id="HPLM_0001970501-mRNA-1"/>
    </source>
</evidence>
<keyword evidence="1" id="KW-0880">Kelch repeat</keyword>
<evidence type="ECO:0000256" key="1">
    <source>
        <dbReference type="ARBA" id="ARBA00022441"/>
    </source>
</evidence>
<dbReference type="PANTHER" id="PTHR46344:SF27">
    <property type="entry name" value="KELCH REPEAT SUPERFAMILY PROTEIN"/>
    <property type="match status" value="1"/>
</dbReference>
<dbReference type="Pfam" id="PF01344">
    <property type="entry name" value="Kelch_1"/>
    <property type="match status" value="2"/>
</dbReference>
<organism evidence="5">
    <name type="scientific">Haemonchus placei</name>
    <name type="common">Barber's pole worm</name>
    <dbReference type="NCBI Taxonomy" id="6290"/>
    <lineage>
        <taxon>Eukaryota</taxon>
        <taxon>Metazoa</taxon>
        <taxon>Ecdysozoa</taxon>
        <taxon>Nematoda</taxon>
        <taxon>Chromadorea</taxon>
        <taxon>Rhabditida</taxon>
        <taxon>Rhabditina</taxon>
        <taxon>Rhabditomorpha</taxon>
        <taxon>Strongyloidea</taxon>
        <taxon>Trichostrongylidae</taxon>
        <taxon>Haemonchus</taxon>
    </lineage>
</organism>
<dbReference type="AlphaFoldDB" id="A0A0N4X5R3"/>
<dbReference type="OrthoDB" id="5914020at2759"/>
<evidence type="ECO:0000256" key="2">
    <source>
        <dbReference type="ARBA" id="ARBA00022737"/>
    </source>
</evidence>
<dbReference type="Proteomes" id="UP000268014">
    <property type="component" value="Unassembled WGS sequence"/>
</dbReference>
<name>A0A0N4X5R3_HAEPC</name>
<proteinExistence type="predicted"/>
<keyword evidence="2" id="KW-0677">Repeat</keyword>
<dbReference type="OMA" id="KWHTLAN"/>
<dbReference type="InterPro" id="IPR015915">
    <property type="entry name" value="Kelch-typ_b-propeller"/>
</dbReference>
<evidence type="ECO:0000313" key="4">
    <source>
        <dbReference type="Proteomes" id="UP000268014"/>
    </source>
</evidence>
<dbReference type="InterPro" id="IPR006652">
    <property type="entry name" value="Kelch_1"/>
</dbReference>
<dbReference type="EMBL" id="UZAF01021515">
    <property type="protein sequence ID" value="VDO78759.1"/>
    <property type="molecule type" value="Genomic_DNA"/>
</dbReference>
<dbReference type="SMART" id="SM00612">
    <property type="entry name" value="Kelch"/>
    <property type="match status" value="3"/>
</dbReference>